<dbReference type="InterPro" id="IPR005024">
    <property type="entry name" value="Snf7_fam"/>
</dbReference>
<protein>
    <submittedName>
        <fullName evidence="2">Charged multivesicular body protein 2a</fullName>
    </submittedName>
</protein>
<evidence type="ECO:0000256" key="1">
    <source>
        <dbReference type="SAM" id="Coils"/>
    </source>
</evidence>
<dbReference type="Pfam" id="PF03357">
    <property type="entry name" value="Snf7"/>
    <property type="match status" value="1"/>
</dbReference>
<keyword evidence="1" id="KW-0175">Coiled coil</keyword>
<dbReference type="EMBL" id="MLAK01000217">
    <property type="protein sequence ID" value="OHT15545.1"/>
    <property type="molecule type" value="Genomic_DNA"/>
</dbReference>
<evidence type="ECO:0000313" key="2">
    <source>
        <dbReference type="EMBL" id="OHT15545.1"/>
    </source>
</evidence>
<gene>
    <name evidence="2" type="ORF">TRFO_02887</name>
</gene>
<dbReference type="RefSeq" id="XP_068368681.1">
    <property type="nucleotide sequence ID" value="XM_068490966.1"/>
</dbReference>
<feature type="coiled-coil region" evidence="1">
    <location>
        <begin position="18"/>
        <end position="52"/>
    </location>
</feature>
<reference evidence="2" key="1">
    <citation type="submission" date="2016-10" db="EMBL/GenBank/DDBJ databases">
        <authorList>
            <person name="Benchimol M."/>
            <person name="Almeida L.G."/>
            <person name="Vasconcelos A.T."/>
            <person name="Perreira-Neves A."/>
            <person name="Rosa I.A."/>
            <person name="Tasca T."/>
            <person name="Bogo M.R."/>
            <person name="de Souza W."/>
        </authorList>
    </citation>
    <scope>NUCLEOTIDE SEQUENCE [LARGE SCALE GENOMIC DNA]</scope>
    <source>
        <strain evidence="2">K</strain>
    </source>
</reference>
<keyword evidence="3" id="KW-1185">Reference proteome</keyword>
<dbReference type="AlphaFoldDB" id="A0A1J4KW46"/>
<dbReference type="VEuPathDB" id="TrichDB:TRFO_02887"/>
<dbReference type="PANTHER" id="PTHR10476">
    <property type="entry name" value="CHARGED MULTIVESICULAR BODY PROTEIN"/>
    <property type="match status" value="1"/>
</dbReference>
<comment type="caution">
    <text evidence="2">The sequence shown here is derived from an EMBL/GenBank/DDBJ whole genome shotgun (WGS) entry which is preliminary data.</text>
</comment>
<dbReference type="OrthoDB" id="10252926at2759"/>
<accession>A0A1J4KW46</accession>
<dbReference type="GO" id="GO:0007034">
    <property type="term" value="P:vacuolar transport"/>
    <property type="evidence" value="ECO:0007669"/>
    <property type="project" value="InterPro"/>
</dbReference>
<dbReference type="Proteomes" id="UP000179807">
    <property type="component" value="Unassembled WGS sequence"/>
</dbReference>
<name>A0A1J4KW46_9EUKA</name>
<organism evidence="2 3">
    <name type="scientific">Tritrichomonas foetus</name>
    <dbReference type="NCBI Taxonomy" id="1144522"/>
    <lineage>
        <taxon>Eukaryota</taxon>
        <taxon>Metamonada</taxon>
        <taxon>Parabasalia</taxon>
        <taxon>Tritrichomonadida</taxon>
        <taxon>Tritrichomonadidae</taxon>
        <taxon>Tritrichomonas</taxon>
    </lineage>
</organism>
<sequence length="192" mass="21707">MGLFGKKISPEEKLKQFRQSLRRSCREIERERTRLQNQETKIKAEMKKLAAKGETESVMILAKDVVRNRNAMHKFLRLASQLESLGLRIETIKAQAGVTQALKGATGAMTQLNRMVNVPQLQAIMQKFMMENEMMDMKGEMMDEAMDDLWDDEGDMEEETAAQYAKVFAEMGIQMPPQLAGQMTGGAAMPTI</sequence>
<dbReference type="GeneID" id="94825670"/>
<proteinExistence type="predicted"/>
<dbReference type="Gene3D" id="6.10.140.1230">
    <property type="match status" value="1"/>
</dbReference>
<evidence type="ECO:0000313" key="3">
    <source>
        <dbReference type="Proteomes" id="UP000179807"/>
    </source>
</evidence>